<accession>V6LK53</accession>
<keyword evidence="3" id="KW-1185">Reference proteome</keyword>
<dbReference type="VEuPathDB" id="GiardiaDB:SS50377_25113"/>
<evidence type="ECO:0000313" key="3">
    <source>
        <dbReference type="Proteomes" id="UP000018208"/>
    </source>
</evidence>
<dbReference type="EMBL" id="AUWU02000005">
    <property type="protein sequence ID" value="KAH0572998.1"/>
    <property type="molecule type" value="Genomic_DNA"/>
</dbReference>
<proteinExistence type="predicted"/>
<dbReference type="EMBL" id="KI546113">
    <property type="protein sequence ID" value="EST44703.1"/>
    <property type="molecule type" value="Genomic_DNA"/>
</dbReference>
<organism evidence="1">
    <name type="scientific">Spironucleus salmonicida</name>
    <dbReference type="NCBI Taxonomy" id="348837"/>
    <lineage>
        <taxon>Eukaryota</taxon>
        <taxon>Metamonada</taxon>
        <taxon>Diplomonadida</taxon>
        <taxon>Hexamitidae</taxon>
        <taxon>Hexamitinae</taxon>
        <taxon>Spironucleus</taxon>
    </lineage>
</organism>
<evidence type="ECO:0000313" key="2">
    <source>
        <dbReference type="EMBL" id="KAH0572998.1"/>
    </source>
</evidence>
<dbReference type="Proteomes" id="UP000018208">
    <property type="component" value="Unassembled WGS sequence"/>
</dbReference>
<sequence length="177" mass="19854">MVLLQQNIVSNNKQSFETSFLDFGVLCRGGGLKGTDMVIRGGVRSLRLKNVRLEVRVDSYGCCVNFAWQLLQVWTIGAMSCERKALRQCAEHAPRAAEAHFDRSKFRMRSIRKTLARKQRQITDNEYGAPKLLPIAEDLPHLESLGTVCLDRDDNGDGTLLLGNRDISSQSMMQGPQ</sequence>
<evidence type="ECO:0000313" key="1">
    <source>
        <dbReference type="EMBL" id="EST44703.1"/>
    </source>
</evidence>
<gene>
    <name evidence="1" type="ORF">SS50377_15415</name>
    <name evidence="2" type="ORF">SS50377_25113</name>
</gene>
<reference evidence="1 2" key="1">
    <citation type="journal article" date="2014" name="PLoS Genet.">
        <title>The Genome of Spironucleus salmonicida Highlights a Fish Pathogen Adapted to Fluctuating Environments.</title>
        <authorList>
            <person name="Xu F."/>
            <person name="Jerlstrom-Hultqvist J."/>
            <person name="Einarsson E."/>
            <person name="Astvaldsson A."/>
            <person name="Svard S.G."/>
            <person name="Andersson J.O."/>
        </authorList>
    </citation>
    <scope>NUCLEOTIDE SEQUENCE</scope>
    <source>
        <strain evidence="2">ATCC 50377</strain>
    </source>
</reference>
<reference evidence="2" key="2">
    <citation type="submission" date="2020-12" db="EMBL/GenBank/DDBJ databases">
        <title>New Spironucleus salmonicida genome in near-complete chromosomes.</title>
        <authorList>
            <person name="Xu F."/>
            <person name="Kurt Z."/>
            <person name="Jimenez-Gonzalez A."/>
            <person name="Astvaldsson A."/>
            <person name="Andersson J.O."/>
            <person name="Svard S.G."/>
        </authorList>
    </citation>
    <scope>NUCLEOTIDE SEQUENCE</scope>
    <source>
        <strain evidence="2">ATCC 50377</strain>
    </source>
</reference>
<dbReference type="AlphaFoldDB" id="V6LK53"/>
<protein>
    <submittedName>
        <fullName evidence="1">Uncharacterized protein</fullName>
    </submittedName>
</protein>
<name>V6LK53_9EUKA</name>